<dbReference type="PANTHER" id="PTHR43356">
    <property type="entry name" value="PHOSPHATE ACETYLTRANSFERASE"/>
    <property type="match status" value="1"/>
</dbReference>
<dbReference type="AlphaFoldDB" id="A0A227JH92"/>
<protein>
    <submittedName>
        <fullName evidence="1">Phosphate acetyltransferase</fullName>
        <ecNumber evidence="1">2.3.1.8</ecNumber>
    </submittedName>
</protein>
<keyword evidence="1" id="KW-0012">Acyltransferase</keyword>
<dbReference type="Proteomes" id="UP000214596">
    <property type="component" value="Unassembled WGS sequence"/>
</dbReference>
<dbReference type="EMBL" id="NIXT01000255">
    <property type="protein sequence ID" value="OXE33607.1"/>
    <property type="molecule type" value="Genomic_DNA"/>
</dbReference>
<dbReference type="Gene3D" id="3.40.50.300">
    <property type="entry name" value="P-loop containing nucleotide triphosphate hydrolases"/>
    <property type="match status" value="1"/>
</dbReference>
<dbReference type="Pfam" id="PF13500">
    <property type="entry name" value="AAA_26"/>
    <property type="match status" value="1"/>
</dbReference>
<dbReference type="PANTHER" id="PTHR43356:SF3">
    <property type="entry name" value="PHOSPHATE ACETYLTRANSFERASE"/>
    <property type="match status" value="1"/>
</dbReference>
<sequence>MSRTIMLIPASAGVGLTSVSMGVLRAMERKGVKVSFYKPISQPRSGGDQPDLTSTIVGHNSDMKIGEPMAMSVAESLIGNDNMDELLETVVERYNQINKDADVTLIEGLVPTRKHPFANQVNAEIAATLGAEIVLVATPGTDNPAQLKERIEVACS</sequence>
<gene>
    <name evidence="1" type="ORF">CA163_06655</name>
</gene>
<accession>A0A227JH92</accession>
<keyword evidence="1" id="KW-0808">Transferase</keyword>
<dbReference type="InterPro" id="IPR050500">
    <property type="entry name" value="Phos_Acetyltrans/Butyryltrans"/>
</dbReference>
<evidence type="ECO:0000313" key="1">
    <source>
        <dbReference type="EMBL" id="OXE33607.1"/>
    </source>
</evidence>
<proteinExistence type="predicted"/>
<dbReference type="SUPFAM" id="SSF52540">
    <property type="entry name" value="P-loop containing nucleoside triphosphate hydrolases"/>
    <property type="match status" value="1"/>
</dbReference>
<dbReference type="GO" id="GO:0008959">
    <property type="term" value="F:phosphate acetyltransferase activity"/>
    <property type="evidence" value="ECO:0007669"/>
    <property type="project" value="UniProtKB-EC"/>
</dbReference>
<organism evidence="1 2">
    <name type="scientific">Vibrio parahaemolyticus</name>
    <dbReference type="NCBI Taxonomy" id="670"/>
    <lineage>
        <taxon>Bacteria</taxon>
        <taxon>Pseudomonadati</taxon>
        <taxon>Pseudomonadota</taxon>
        <taxon>Gammaproteobacteria</taxon>
        <taxon>Vibrionales</taxon>
        <taxon>Vibrionaceae</taxon>
        <taxon>Vibrio</taxon>
    </lineage>
</organism>
<reference evidence="1 2" key="1">
    <citation type="journal article" date="2017" name="Appl. Environ. Microbiol.">
        <title>Parallel evolution of two clades of a major Atlantic endemic Vibrio parahaemolyticus pathogen lineage by independent acquisition of related pathogenicity islands.</title>
        <authorList>
            <person name="Xu F."/>
            <person name="Gonzalez-Escalona N."/>
            <person name="Drees K.P."/>
            <person name="Sebra R.P."/>
            <person name="Cooper V.S."/>
            <person name="Jones S.H."/>
            <person name="Whistler C.A."/>
        </authorList>
    </citation>
    <scope>NUCLEOTIDE SEQUENCE [LARGE SCALE GENOMIC DNA]</scope>
    <source>
        <strain evidence="1 2">MAVP-3</strain>
    </source>
</reference>
<comment type="caution">
    <text evidence="1">The sequence shown here is derived from an EMBL/GenBank/DDBJ whole genome shotgun (WGS) entry which is preliminary data.</text>
</comment>
<dbReference type="CDD" id="cd03109">
    <property type="entry name" value="DTBS"/>
    <property type="match status" value="1"/>
</dbReference>
<dbReference type="InterPro" id="IPR027417">
    <property type="entry name" value="P-loop_NTPase"/>
</dbReference>
<dbReference type="STRING" id="670.ACZ92_18645"/>
<feature type="non-terminal residue" evidence="1">
    <location>
        <position position="156"/>
    </location>
</feature>
<name>A0A227JH92_VIBPH</name>
<dbReference type="EC" id="2.3.1.8" evidence="1"/>
<evidence type="ECO:0000313" key="2">
    <source>
        <dbReference type="Proteomes" id="UP000214596"/>
    </source>
</evidence>